<dbReference type="AlphaFoldDB" id="A0A8I1WZQ1"/>
<accession>A0A8I1WZQ1</accession>
<dbReference type="RefSeq" id="WP_100883466.1">
    <property type="nucleotide sequence ID" value="NZ_JAAORC010000001.1"/>
</dbReference>
<dbReference type="EMBL" id="JAAORC010000001">
    <property type="protein sequence ID" value="MBO8222580.1"/>
    <property type="molecule type" value="Genomic_DNA"/>
</dbReference>
<evidence type="ECO:0000313" key="4">
    <source>
        <dbReference type="Proteomes" id="UP000666562"/>
    </source>
</evidence>
<evidence type="ECO:0000313" key="3">
    <source>
        <dbReference type="EMBL" id="MBO8222580.1"/>
    </source>
</evidence>
<proteinExistence type="predicted"/>
<gene>
    <name evidence="3" type="ORF">HA142_03555</name>
</gene>
<evidence type="ECO:0000256" key="1">
    <source>
        <dbReference type="SAM" id="MobiDB-lite"/>
    </source>
</evidence>
<reference evidence="3" key="1">
    <citation type="submission" date="2020-03" db="EMBL/GenBank/DDBJ databases">
        <title>Genome differentiation and subclade ecological adaptation of Prochlorococcus HLII clade in the global ocean.</title>
        <authorList>
            <person name="Yan W."/>
            <person name="Fen X."/>
            <person name="Zhang W."/>
        </authorList>
    </citation>
    <scope>NUCLEOTIDE SEQUENCE</scope>
    <source>
        <strain evidence="3">XMU1401</strain>
    </source>
</reference>
<feature type="region of interest" description="Disordered" evidence="1">
    <location>
        <begin position="138"/>
        <end position="175"/>
    </location>
</feature>
<keyword evidence="2" id="KW-0732">Signal</keyword>
<comment type="caution">
    <text evidence="3">The sequence shown here is derived from an EMBL/GenBank/DDBJ whole genome shotgun (WGS) entry which is preliminary data.</text>
</comment>
<name>A0A8I1WZQ1_PROMR</name>
<organism evidence="3 4">
    <name type="scientific">Prochlorococcus marinus str. XMU1401</name>
    <dbReference type="NCBI Taxonomy" id="2052594"/>
    <lineage>
        <taxon>Bacteria</taxon>
        <taxon>Bacillati</taxon>
        <taxon>Cyanobacteriota</taxon>
        <taxon>Cyanophyceae</taxon>
        <taxon>Synechococcales</taxon>
        <taxon>Prochlorococcaceae</taxon>
        <taxon>Prochlorococcus</taxon>
    </lineage>
</organism>
<feature type="chain" id="PRO_5034743514" evidence="2">
    <location>
        <begin position="23"/>
        <end position="198"/>
    </location>
</feature>
<evidence type="ECO:0000256" key="2">
    <source>
        <dbReference type="SAM" id="SignalP"/>
    </source>
</evidence>
<sequence length="198" mass="22898">MIKKSFLLLLLISSSIILPVRSDFGDADFKEDIEVDGAKSYHDAWCRQIKNKCRVRFQGRSMWVEGQGGIDRSQFISVRRETEGYKGWSAQPAEYYYYVRYLSSNNIERVALFLFSNKKAGRDFGKAIVRFKSQDSKPIPNYRFPNSQGPQDTHGRDKNLNPYDNPPIEDWSIETNKKGKIGNVNCDSPVWKNKPRCN</sequence>
<dbReference type="Proteomes" id="UP000666562">
    <property type="component" value="Unassembled WGS sequence"/>
</dbReference>
<protein>
    <submittedName>
        <fullName evidence="3">Uncharacterized protein</fullName>
    </submittedName>
</protein>
<feature type="signal peptide" evidence="2">
    <location>
        <begin position="1"/>
        <end position="22"/>
    </location>
</feature>